<accession>A0A971D026</accession>
<dbReference type="GO" id="GO:0005886">
    <property type="term" value="C:plasma membrane"/>
    <property type="evidence" value="ECO:0007669"/>
    <property type="project" value="UniProtKB-SubCell"/>
</dbReference>
<evidence type="ECO:0000256" key="1">
    <source>
        <dbReference type="ARBA" id="ARBA00004429"/>
    </source>
</evidence>
<dbReference type="Gene3D" id="1.20.1560.10">
    <property type="entry name" value="ABC transporter type 1, transmembrane domain"/>
    <property type="match status" value="1"/>
</dbReference>
<proteinExistence type="inferred from homology"/>
<dbReference type="InterPro" id="IPR027417">
    <property type="entry name" value="P-loop_NTPase"/>
</dbReference>
<comment type="caution">
    <text evidence="15">The sequence shown here is derived from an EMBL/GenBank/DDBJ whole genome shotgun (WGS) entry which is preliminary data.</text>
</comment>
<feature type="domain" description="ABC transmembrane type-1" evidence="14">
    <location>
        <begin position="51"/>
        <end position="337"/>
    </location>
</feature>
<evidence type="ECO:0000256" key="8">
    <source>
        <dbReference type="ARBA" id="ARBA00022989"/>
    </source>
</evidence>
<protein>
    <submittedName>
        <fullName evidence="15">ABC transporter ATP-binding protein</fullName>
    </submittedName>
</protein>
<evidence type="ECO:0000256" key="6">
    <source>
        <dbReference type="ARBA" id="ARBA00022741"/>
    </source>
</evidence>
<feature type="region of interest" description="Disordered" evidence="11">
    <location>
        <begin position="1"/>
        <end position="32"/>
    </location>
</feature>
<dbReference type="InterPro" id="IPR039421">
    <property type="entry name" value="Type_1_exporter"/>
</dbReference>
<evidence type="ECO:0000256" key="5">
    <source>
        <dbReference type="ARBA" id="ARBA00022692"/>
    </source>
</evidence>
<evidence type="ECO:0000313" key="16">
    <source>
        <dbReference type="Proteomes" id="UP000767327"/>
    </source>
</evidence>
<dbReference type="PROSITE" id="PS50893">
    <property type="entry name" value="ABC_TRANSPORTER_2"/>
    <property type="match status" value="1"/>
</dbReference>
<dbReference type="PANTHER" id="PTHR43394:SF1">
    <property type="entry name" value="ATP-BINDING CASSETTE SUB-FAMILY B MEMBER 10, MITOCHONDRIAL"/>
    <property type="match status" value="1"/>
</dbReference>
<evidence type="ECO:0000256" key="12">
    <source>
        <dbReference type="SAM" id="Phobius"/>
    </source>
</evidence>
<dbReference type="InterPro" id="IPR011527">
    <property type="entry name" value="ABC1_TM_dom"/>
</dbReference>
<reference evidence="15" key="1">
    <citation type="journal article" date="2020" name="Biotechnol. Biofuels">
        <title>New insights from the biogas microbiome by comprehensive genome-resolved metagenomics of nearly 1600 species originating from multiple anaerobic digesters.</title>
        <authorList>
            <person name="Campanaro S."/>
            <person name="Treu L."/>
            <person name="Rodriguez-R L.M."/>
            <person name="Kovalovszki A."/>
            <person name="Ziels R.M."/>
            <person name="Maus I."/>
            <person name="Zhu X."/>
            <person name="Kougias P.G."/>
            <person name="Basile A."/>
            <person name="Luo G."/>
            <person name="Schluter A."/>
            <person name="Konstantinidis K.T."/>
            <person name="Angelidaki I."/>
        </authorList>
    </citation>
    <scope>NUCLEOTIDE SEQUENCE</scope>
    <source>
        <strain evidence="15">AS01afH2WH_6</strain>
    </source>
</reference>
<dbReference type="PANTHER" id="PTHR43394">
    <property type="entry name" value="ATP-DEPENDENT PERMEASE MDL1, MITOCHONDRIAL"/>
    <property type="match status" value="1"/>
</dbReference>
<feature type="transmembrane region" description="Helical" evidence="12">
    <location>
        <begin position="280"/>
        <end position="299"/>
    </location>
</feature>
<feature type="transmembrane region" description="Helical" evidence="12">
    <location>
        <begin position="168"/>
        <end position="186"/>
    </location>
</feature>
<keyword evidence="9 12" id="KW-0472">Membrane</keyword>
<dbReference type="Proteomes" id="UP000767327">
    <property type="component" value="Unassembled WGS sequence"/>
</dbReference>
<dbReference type="GO" id="GO:0016887">
    <property type="term" value="F:ATP hydrolysis activity"/>
    <property type="evidence" value="ECO:0007669"/>
    <property type="project" value="InterPro"/>
</dbReference>
<dbReference type="InterPro" id="IPR017871">
    <property type="entry name" value="ABC_transporter-like_CS"/>
</dbReference>
<dbReference type="GO" id="GO:0015421">
    <property type="term" value="F:ABC-type oligopeptide transporter activity"/>
    <property type="evidence" value="ECO:0007669"/>
    <property type="project" value="TreeGrafter"/>
</dbReference>
<dbReference type="PROSITE" id="PS50929">
    <property type="entry name" value="ABC_TM1F"/>
    <property type="match status" value="1"/>
</dbReference>
<organism evidence="15 16">
    <name type="scientific">Bifidobacterium crudilactis</name>
    <dbReference type="NCBI Taxonomy" id="327277"/>
    <lineage>
        <taxon>Bacteria</taxon>
        <taxon>Bacillati</taxon>
        <taxon>Actinomycetota</taxon>
        <taxon>Actinomycetes</taxon>
        <taxon>Bifidobacteriales</taxon>
        <taxon>Bifidobacteriaceae</taxon>
        <taxon>Bifidobacterium</taxon>
    </lineage>
</organism>
<evidence type="ECO:0000256" key="7">
    <source>
        <dbReference type="ARBA" id="ARBA00022840"/>
    </source>
</evidence>
<feature type="transmembrane region" description="Helical" evidence="12">
    <location>
        <begin position="192"/>
        <end position="216"/>
    </location>
</feature>
<dbReference type="RefSeq" id="WP_273173942.1">
    <property type="nucleotide sequence ID" value="NZ_JAAXZR010000023.1"/>
</dbReference>
<feature type="transmembrane region" description="Helical" evidence="12">
    <location>
        <begin position="87"/>
        <end position="108"/>
    </location>
</feature>
<dbReference type="EMBL" id="JAAXZR010000023">
    <property type="protein sequence ID" value="NLT79937.1"/>
    <property type="molecule type" value="Genomic_DNA"/>
</dbReference>
<keyword evidence="2" id="KW-0813">Transport</keyword>
<feature type="transmembrane region" description="Helical" evidence="12">
    <location>
        <begin position="51"/>
        <end position="75"/>
    </location>
</feature>
<dbReference type="CDD" id="cd18548">
    <property type="entry name" value="ABC_6TM_Tm287_like"/>
    <property type="match status" value="1"/>
</dbReference>
<evidence type="ECO:0000256" key="11">
    <source>
        <dbReference type="SAM" id="MobiDB-lite"/>
    </source>
</evidence>
<reference evidence="15" key="2">
    <citation type="submission" date="2020-01" db="EMBL/GenBank/DDBJ databases">
        <authorList>
            <person name="Campanaro S."/>
        </authorList>
    </citation>
    <scope>NUCLEOTIDE SEQUENCE</scope>
    <source>
        <strain evidence="15">AS01afH2WH_6</strain>
    </source>
</reference>
<evidence type="ECO:0000256" key="3">
    <source>
        <dbReference type="ARBA" id="ARBA00022475"/>
    </source>
</evidence>
<dbReference type="SMART" id="SM00382">
    <property type="entry name" value="AAA"/>
    <property type="match status" value="1"/>
</dbReference>
<dbReference type="InterPro" id="IPR036640">
    <property type="entry name" value="ABC1_TM_sf"/>
</dbReference>
<dbReference type="AlphaFoldDB" id="A0A971D026"/>
<gene>
    <name evidence="15" type="ORF">GXW98_06620</name>
</gene>
<feature type="transmembrane region" description="Helical" evidence="12">
    <location>
        <begin position="319"/>
        <end position="339"/>
    </location>
</feature>
<feature type="compositionally biased region" description="Low complexity" evidence="11">
    <location>
        <begin position="1"/>
        <end position="12"/>
    </location>
</feature>
<dbReference type="InterPro" id="IPR003593">
    <property type="entry name" value="AAA+_ATPase"/>
</dbReference>
<keyword evidence="6" id="KW-0547">Nucleotide-binding</keyword>
<evidence type="ECO:0000313" key="15">
    <source>
        <dbReference type="EMBL" id="NLT79937.1"/>
    </source>
</evidence>
<keyword evidence="3" id="KW-1003">Cell membrane</keyword>
<keyword evidence="7 15" id="KW-0067">ATP-binding</keyword>
<keyword evidence="4" id="KW-0997">Cell inner membrane</keyword>
<evidence type="ECO:0000256" key="9">
    <source>
        <dbReference type="ARBA" id="ARBA00023136"/>
    </source>
</evidence>
<evidence type="ECO:0000259" key="14">
    <source>
        <dbReference type="PROSITE" id="PS50929"/>
    </source>
</evidence>
<keyword evidence="8 12" id="KW-1133">Transmembrane helix</keyword>
<dbReference type="FunFam" id="3.40.50.300:FF:000221">
    <property type="entry name" value="Multidrug ABC transporter ATP-binding protein"/>
    <property type="match status" value="1"/>
</dbReference>
<evidence type="ECO:0000256" key="4">
    <source>
        <dbReference type="ARBA" id="ARBA00022519"/>
    </source>
</evidence>
<name>A0A971D026_9BIFI</name>
<dbReference type="Pfam" id="PF00664">
    <property type="entry name" value="ABC_membrane"/>
    <property type="match status" value="1"/>
</dbReference>
<dbReference type="InterPro" id="IPR003439">
    <property type="entry name" value="ABC_transporter-like_ATP-bd"/>
</dbReference>
<dbReference type="Pfam" id="PF00005">
    <property type="entry name" value="ABC_tran"/>
    <property type="match status" value="1"/>
</dbReference>
<comment type="similarity">
    <text evidence="10">Belongs to the ABC transporter superfamily. Siderophore-Fe(3+) uptake transporter (SIUT) (TC 3.A.1.21) family.</text>
</comment>
<dbReference type="GO" id="GO:0005524">
    <property type="term" value="F:ATP binding"/>
    <property type="evidence" value="ECO:0007669"/>
    <property type="project" value="UniProtKB-KW"/>
</dbReference>
<feature type="domain" description="ABC transporter" evidence="13">
    <location>
        <begin position="372"/>
        <end position="608"/>
    </location>
</feature>
<comment type="subcellular location">
    <subcellularLocation>
        <location evidence="1">Cell inner membrane</location>
        <topology evidence="1">Multi-pass membrane protein</topology>
    </subcellularLocation>
</comment>
<dbReference type="PROSITE" id="PS00211">
    <property type="entry name" value="ABC_TRANSPORTER_1"/>
    <property type="match status" value="1"/>
</dbReference>
<evidence type="ECO:0000256" key="2">
    <source>
        <dbReference type="ARBA" id="ARBA00022448"/>
    </source>
</evidence>
<evidence type="ECO:0000259" key="13">
    <source>
        <dbReference type="PROSITE" id="PS50893"/>
    </source>
</evidence>
<dbReference type="SUPFAM" id="SSF52540">
    <property type="entry name" value="P-loop containing nucleoside triphosphate hydrolases"/>
    <property type="match status" value="1"/>
</dbReference>
<sequence>MTATTRTATTTPKPQPQPQSPAQEQVEGHKQQSHTISTLLRSLREYRKESLLAPTFVAVESVLEIIIPTVMALLIDKGISGRSMPNIWRFGLMLIACSAVSLSCGFLAGRYAAIASSGLAKNLRHDLFDTVQSFSFTNIDHFSTGSIITRLTTDVTNLQNAYQMLIRLGVRAPIMVIISWVFAFRISPSISMVFVATIPVLGIGLFALTVIVHPVFEKVFHTYDELNNVVDENLQGIRVVKSFNREEHEVGKFSAISKRIYRYFVKAEKTMSFNMPLMQLCMYVSMIAIAWLGANQIVASGNNSANGLSTGDLTALVTYAMQILMSMMMLSMIFVMVIISRASAERIQAILTEVSTVSAPDHPLTTVADGSVDFSDVGFRYADSSENPVLDSISLHIESGTTIGIVGGTGSSKSSLVQLIPRLYDVTSGSLRVGGHDVREYDLEVLRDQVAMVLQKNVLFSGTIKENLRWGNPDASDAELVHACRLAQADEFITEFPDGYDTYIEQGGSNVSGGQRQRLCIARALLKHPKILILDDSTSAVDTKTDQLIREAFSSEIPDTTKIIIAQRIASVQESDDIIVMQEGRILDHGNHEELLRTSEEYREIYESQTRNSGDDK</sequence>
<keyword evidence="5 12" id="KW-0812">Transmembrane</keyword>
<evidence type="ECO:0000256" key="10">
    <source>
        <dbReference type="ARBA" id="ARBA00023455"/>
    </source>
</evidence>
<dbReference type="Gene3D" id="3.40.50.300">
    <property type="entry name" value="P-loop containing nucleotide triphosphate hydrolases"/>
    <property type="match status" value="1"/>
</dbReference>
<dbReference type="SUPFAM" id="SSF90123">
    <property type="entry name" value="ABC transporter transmembrane region"/>
    <property type="match status" value="1"/>
</dbReference>